<dbReference type="PaxDb" id="10090-ENSMUSP00000024896"/>
<reference evidence="2" key="6">
    <citation type="journal article" date="2002" name="Nature">
        <title>Analysis of the mouse transcriptome based on functional annotation of 60,770 full-length cDNAs.</title>
        <authorList>
            <consortium name="The FANTOM Consortium and the RIKEN Genome Exploration Research Group Phase I and II Team"/>
        </authorList>
    </citation>
    <scope>NUCLEOTIDE SEQUENCE</scope>
    <source>
        <strain evidence="2">C57BL/6J</strain>
        <tissue evidence="2">Testis</tissue>
    </source>
</reference>
<keyword evidence="5" id="KW-1185">Reference proteome</keyword>
<dbReference type="MGI" id="MGI:1925307">
    <property type="gene designation" value="4930583I09Rik"/>
</dbReference>
<reference evidence="2" key="4">
    <citation type="submission" date="2000-08" db="EMBL/GenBank/DDBJ databases">
        <authorList>
            <person name="Adachi J."/>
            <person name="Aizawa K."/>
            <person name="Akahira S."/>
            <person name="Akimura T."/>
            <person name="Arai A."/>
            <person name="Aono H."/>
            <person name="Arakawa T."/>
            <person name="Bono H."/>
            <person name="Carninci P."/>
            <person name="Fukuda S."/>
            <person name="Fukunishi Y."/>
            <person name="Furuno M."/>
            <person name="Hanagaki T."/>
            <person name="Hara A."/>
            <person name="Hayatsu N."/>
            <person name="Hiramoto K."/>
            <person name="Hiraoka T."/>
            <person name="Hori F."/>
            <person name="Imotani K."/>
            <person name="Ishii Y."/>
            <person name="Itoh M."/>
            <person name="Izawa M."/>
            <person name="Kasukawa T."/>
            <person name="Kato H."/>
            <person name="Kawai J."/>
            <person name="Kojima Y."/>
            <person name="Konno H."/>
            <person name="Kouda M."/>
            <person name="Koya S."/>
            <person name="Kurihara C."/>
            <person name="Matsuyama T."/>
            <person name="Miyazaki A."/>
            <person name="Nishi K."/>
            <person name="Nomura K."/>
            <person name="Numazaki R."/>
            <person name="Ohno M."/>
            <person name="Okazaki Y."/>
            <person name="Okido T."/>
            <person name="Owa C."/>
            <person name="Saito H."/>
            <person name="Saito R."/>
            <person name="Sakai C."/>
            <person name="Sakai K."/>
            <person name="Sano H."/>
            <person name="Sasaki D."/>
            <person name="Shibata K."/>
            <person name="Shibata Y."/>
            <person name="Shinagawa A."/>
            <person name="Shiraki T."/>
            <person name="Sogabe Y."/>
            <person name="Suzuki H."/>
            <person name="Tagami M."/>
            <person name="Tagawa A."/>
            <person name="Takahashi F."/>
            <person name="Tanaka T."/>
            <person name="Tejima Y."/>
            <person name="Toya T."/>
            <person name="Yamamura T."/>
            <person name="Yasunishi A."/>
            <person name="Yoshida K."/>
            <person name="Yoshino M."/>
            <person name="Muramatsu M."/>
            <person name="Hayashizaki Y."/>
        </authorList>
    </citation>
    <scope>NUCLEOTIDE SEQUENCE</scope>
    <source>
        <strain evidence="2">C57BL/6J</strain>
        <tissue evidence="2">Testis</tissue>
    </source>
</reference>
<dbReference type="GeneTree" id="ENSGT00860000135662"/>
<dbReference type="GeneID" id="78057"/>
<evidence type="ECO:0000256" key="1">
    <source>
        <dbReference type="SAM" id="MobiDB-lite"/>
    </source>
</evidence>
<reference evidence="2" key="5">
    <citation type="journal article" date="2001" name="Nature">
        <title>Functional annotation of a full-length mouse cDNA collection.</title>
        <authorList>
            <consortium name="The RIKEN Genome Exploration Research Group Phase II Team and the FANTOM Consortium"/>
        </authorList>
    </citation>
    <scope>NUCLEOTIDE SEQUENCE</scope>
    <source>
        <strain evidence="2">C57BL/6J</strain>
        <tissue evidence="2">Testis</tissue>
    </source>
</reference>
<evidence type="ECO:0000313" key="3">
    <source>
        <dbReference type="Ensembl" id="ENSMUSP00000024896.4"/>
    </source>
</evidence>
<proteinExistence type="evidence at transcript level"/>
<name>Q9D2E3_MOUSE</name>
<gene>
    <name evidence="3 4" type="primary">4930583I09Rik</name>
</gene>
<dbReference type="AlphaFoldDB" id="Q9D2E3"/>
<reference evidence="2" key="8">
    <citation type="journal article" date="2005" name="Science">
        <title>Antisense Transcription in the Mammalian Transcriptome.</title>
        <authorList>
            <consortium name="RIKEN Genome Exploration Research Group and Genome Science Group (Genome Network Project Core Group) and the FANTOM Consortium"/>
        </authorList>
    </citation>
    <scope>NUCLEOTIDE SEQUENCE</scope>
    <source>
        <strain evidence="2">C57BL/6J</strain>
        <tissue evidence="2">Testis</tissue>
    </source>
</reference>
<dbReference type="AGR" id="MGI:1925307"/>
<dbReference type="Proteomes" id="UP000000589">
    <property type="component" value="Chromosome 17"/>
</dbReference>
<reference evidence="2" key="1">
    <citation type="journal article" date="1999" name="Methods Enzymol.">
        <title>High-efficiency full-length cDNA cloning.</title>
        <authorList>
            <person name="Carninci P."/>
            <person name="Hayashizaki Y."/>
        </authorList>
    </citation>
    <scope>NUCLEOTIDE SEQUENCE</scope>
    <source>
        <strain evidence="2">C57BL/6J</strain>
        <tissue evidence="2">Testis</tissue>
    </source>
</reference>
<dbReference type="BioGRID-ORCS" id="78057">
    <property type="hits" value="0 hits in 36 CRISPR screens"/>
</dbReference>
<reference evidence="3" key="11">
    <citation type="submission" date="2025-05" db="UniProtKB">
        <authorList>
            <consortium name="Ensembl"/>
        </authorList>
    </citation>
    <scope>IDENTIFICATION</scope>
    <source>
        <strain evidence="3">C57BL/6J</strain>
    </source>
</reference>
<sequence>MSMTQIQRNHSLMDTLFKKHSHAEELHLWDTIKNGSNSRNFFKVTVYLQSQSNISTKGCLGLWLRFTACHLLLDTLLQNQASPARSHGNRSLEQGPAKWLGG</sequence>
<organism evidence="2">
    <name type="scientific">Mus musculus</name>
    <name type="common">Mouse</name>
    <dbReference type="NCBI Taxonomy" id="10090"/>
    <lineage>
        <taxon>Eukaryota</taxon>
        <taxon>Metazoa</taxon>
        <taxon>Chordata</taxon>
        <taxon>Craniata</taxon>
        <taxon>Vertebrata</taxon>
        <taxon>Euteleostomi</taxon>
        <taxon>Mammalia</taxon>
        <taxon>Eutheria</taxon>
        <taxon>Euarchontoglires</taxon>
        <taxon>Glires</taxon>
        <taxon>Rodentia</taxon>
        <taxon>Myomorpha</taxon>
        <taxon>Muroidea</taxon>
        <taxon>Muridae</taxon>
        <taxon>Murinae</taxon>
        <taxon>Mus</taxon>
        <taxon>Mus</taxon>
    </lineage>
</organism>
<evidence type="ECO:0000313" key="2">
    <source>
        <dbReference type="EMBL" id="BAB31870.1"/>
    </source>
</evidence>
<dbReference type="Bgee" id="ENSMUSG00000024088">
    <property type="expression patterns" value="Expressed in animal zygote and 5 other cell types or tissues"/>
</dbReference>
<reference evidence="2" key="2">
    <citation type="journal article" date="2000" name="Genome Res.">
        <title>Normalization and subtraction of cap-trapper-selected cDNAs to prepare full-length cDNA libraries for rapid discovery of new genes.</title>
        <authorList>
            <person name="Carninci P."/>
            <person name="Shibata Y."/>
            <person name="Hayatsu N."/>
            <person name="Sugahara Y."/>
            <person name="Shibata K."/>
            <person name="Itoh M."/>
            <person name="Konno H."/>
            <person name="Okazaki Y."/>
            <person name="Muramatsu M."/>
            <person name="Hayashizaki Y."/>
        </authorList>
    </citation>
    <scope>NUCLEOTIDE SEQUENCE</scope>
    <source>
        <strain evidence="2">C57BL/6J</strain>
        <tissue evidence="2">Testis</tissue>
    </source>
</reference>
<reference evidence="3 5" key="9">
    <citation type="journal article" date="2009" name="PLoS Biol.">
        <title>Lineage-specific biology revealed by a finished genome assembly of the mouse.</title>
        <authorList>
            <consortium name="Mouse Genome Sequencing Consortium"/>
            <person name="Church D.M."/>
            <person name="Goodstadt L."/>
            <person name="Hillier L.W."/>
            <person name="Zody M.C."/>
            <person name="Goldstein S."/>
            <person name="She X."/>
            <person name="Bult C.J."/>
            <person name="Agarwala R."/>
            <person name="Cherry J.L."/>
            <person name="DiCuccio M."/>
            <person name="Hlavina W."/>
            <person name="Kapustin Y."/>
            <person name="Meric P."/>
            <person name="Maglott D."/>
            <person name="Birtle Z."/>
            <person name="Marques A.C."/>
            <person name="Graves T."/>
            <person name="Zhou S."/>
            <person name="Teague B."/>
            <person name="Potamousis K."/>
            <person name="Churas C."/>
            <person name="Place M."/>
            <person name="Herschleb J."/>
            <person name="Runnheim R."/>
            <person name="Forrest D."/>
            <person name="Amos-Landgraf J."/>
            <person name="Schwartz D.C."/>
            <person name="Cheng Z."/>
            <person name="Lindblad-Toh K."/>
            <person name="Eichler E.E."/>
            <person name="Ponting C.P."/>
        </authorList>
    </citation>
    <scope>NUCLEOTIDE SEQUENCE [LARGE SCALE GENOMIC DNA]</scope>
    <source>
        <strain evidence="3 5">C57BL/6J</strain>
    </source>
</reference>
<dbReference type="EMBL" id="AK019827">
    <property type="protein sequence ID" value="BAB31870.1"/>
    <property type="molecule type" value="mRNA"/>
</dbReference>
<dbReference type="VEuPathDB" id="HostDB:ENSMUSG00000024088"/>
<feature type="region of interest" description="Disordered" evidence="1">
    <location>
        <begin position="81"/>
        <end position="102"/>
    </location>
</feature>
<reference evidence="2" key="3">
    <citation type="journal article" date="2000" name="Genome Res.">
        <title>RIKEN integrated sequence analysis (RISA) system--384-format sequencing pipeline with 384 multicapillary sequencer.</title>
        <authorList>
            <person name="Shibata K."/>
            <person name="Itoh M."/>
            <person name="Aizawa K."/>
            <person name="Nagaoka S."/>
            <person name="Sasaki N."/>
            <person name="Carninci P."/>
            <person name="Konno H."/>
            <person name="Akiyama J."/>
            <person name="Nishi K."/>
            <person name="Kitsunai T."/>
            <person name="Tashiro H."/>
            <person name="Itoh M."/>
            <person name="Sumi N."/>
            <person name="Ishii Y."/>
            <person name="Nakamura S."/>
            <person name="Hazama M."/>
            <person name="Nishine T."/>
            <person name="Harada A."/>
            <person name="Yamamoto R."/>
            <person name="Matsumoto H."/>
            <person name="Sakaguchi S."/>
            <person name="Ikegami T."/>
            <person name="Kashiwagi K."/>
            <person name="Fujiwake S."/>
            <person name="Inoue K."/>
            <person name="Togawa Y."/>
            <person name="Izawa M."/>
            <person name="Ohara E."/>
            <person name="Watahiki M."/>
            <person name="Yoneda Y."/>
            <person name="Ishikawa T."/>
            <person name="Ozawa K."/>
            <person name="Tanaka T."/>
            <person name="Matsuura S."/>
            <person name="Kawai J."/>
            <person name="Okazaki Y."/>
            <person name="Muramatsu M."/>
            <person name="Inoue Y."/>
            <person name="Kira A."/>
            <person name="Hayashizaki Y."/>
        </authorList>
    </citation>
    <scope>NUCLEOTIDE SEQUENCE</scope>
    <source>
        <strain evidence="2">C57BL/6J</strain>
        <tissue evidence="2">Testis</tissue>
    </source>
</reference>
<accession>Q9D2E3</accession>
<dbReference type="KEGG" id="mmu:78057"/>
<reference evidence="3" key="10">
    <citation type="journal article" date="2011" name="PLoS Biol.">
        <title>Modernizing reference genome assemblies.</title>
        <authorList>
            <person name="Church D.M."/>
            <person name="Schneider V.A."/>
            <person name="Graves T."/>
            <person name="Auger K."/>
            <person name="Cunningham F."/>
            <person name="Bouk N."/>
            <person name="Chen H.C."/>
            <person name="Agarwala R."/>
            <person name="McLaren W.M."/>
            <person name="Ritchie G.R."/>
            <person name="Albracht D."/>
            <person name="Kremitzki M."/>
            <person name="Rock S."/>
            <person name="Kotkiewicz H."/>
            <person name="Kremitzki C."/>
            <person name="Wollam A."/>
            <person name="Trani L."/>
            <person name="Fulton L."/>
            <person name="Fulton R."/>
            <person name="Matthews L."/>
            <person name="Whitehead S."/>
            <person name="Chow W."/>
            <person name="Torrance J."/>
            <person name="Dunn M."/>
            <person name="Harden G."/>
            <person name="Threadgold G."/>
            <person name="Wood J."/>
            <person name="Collins J."/>
            <person name="Heath P."/>
            <person name="Griffiths G."/>
            <person name="Pelan S."/>
            <person name="Grafham D."/>
            <person name="Eichler E.E."/>
            <person name="Weinstock G."/>
            <person name="Mardis E.R."/>
            <person name="Wilson R.K."/>
            <person name="Howe K."/>
            <person name="Flicek P."/>
            <person name="Hubbard T."/>
        </authorList>
    </citation>
    <scope>NUCLEOTIDE SEQUENCE [LARGE SCALE GENOMIC DNA]</scope>
    <source>
        <strain evidence="3">C57BL/6J</strain>
    </source>
</reference>
<evidence type="ECO:0000313" key="5">
    <source>
        <dbReference type="Proteomes" id="UP000000589"/>
    </source>
</evidence>
<evidence type="ECO:0000313" key="4">
    <source>
        <dbReference type="MGI" id="MGI:1925307"/>
    </source>
</evidence>
<protein>
    <submittedName>
        <fullName evidence="3">RIKEN cDNA 4930583I09 gene</fullName>
    </submittedName>
</protein>
<reference evidence="2" key="7">
    <citation type="journal article" date="2005" name="Science">
        <title>The Transcriptional Landscape of the Mammalian Genome.</title>
        <authorList>
            <consortium name="The FANTOM Consortium"/>
            <consortium name="Riken Genome Exploration Research Group and Genome Science Group (Genome Network Project Core Group)"/>
        </authorList>
    </citation>
    <scope>NUCLEOTIDE SEQUENCE</scope>
    <source>
        <strain evidence="2">C57BL/6J</strain>
        <tissue evidence="2">Testis</tissue>
    </source>
</reference>
<dbReference type="Ensembl" id="ENSMUST00000024896.4">
    <property type="protein sequence ID" value="ENSMUSP00000024896.4"/>
    <property type="gene ID" value="ENSMUSG00000024088.5"/>
</dbReference>
<dbReference type="HOGENOM" id="CLU_2276538_0_0_1"/>
<dbReference type="RefSeq" id="NP_084307.1">
    <property type="nucleotide sequence ID" value="NM_030031.1"/>
</dbReference>